<dbReference type="KEGG" id="dsc:ABOD76_14275"/>
<protein>
    <submittedName>
        <fullName evidence="5">Helix-turn-helix domain-containing protein</fullName>
    </submittedName>
</protein>
<dbReference type="Pfam" id="PF01638">
    <property type="entry name" value="HxlR"/>
    <property type="match status" value="1"/>
</dbReference>
<dbReference type="PROSITE" id="PS51118">
    <property type="entry name" value="HTH_HXLR"/>
    <property type="match status" value="1"/>
</dbReference>
<keyword evidence="2" id="KW-0238">DNA-binding</keyword>
<dbReference type="InterPro" id="IPR002577">
    <property type="entry name" value="HTH_HxlR"/>
</dbReference>
<evidence type="ECO:0000256" key="1">
    <source>
        <dbReference type="ARBA" id="ARBA00023015"/>
    </source>
</evidence>
<accession>A0AAU7U8B8</accession>
<proteinExistence type="predicted"/>
<dbReference type="EMBL" id="CP158299">
    <property type="protein sequence ID" value="XBV84604.1"/>
    <property type="molecule type" value="Genomic_DNA"/>
</dbReference>
<dbReference type="SUPFAM" id="SSF46785">
    <property type="entry name" value="Winged helix' DNA-binding domain"/>
    <property type="match status" value="1"/>
</dbReference>
<dbReference type="GO" id="GO:0003677">
    <property type="term" value="F:DNA binding"/>
    <property type="evidence" value="ECO:0007669"/>
    <property type="project" value="UniProtKB-KW"/>
</dbReference>
<dbReference type="Gene3D" id="1.10.10.10">
    <property type="entry name" value="Winged helix-like DNA-binding domain superfamily/Winged helix DNA-binding domain"/>
    <property type="match status" value="1"/>
</dbReference>
<feature type="domain" description="HTH hxlR-type" evidence="4">
    <location>
        <begin position="9"/>
        <end position="110"/>
    </location>
</feature>
<reference evidence="5" key="1">
    <citation type="submission" date="2024-06" db="EMBL/GenBank/DDBJ databases">
        <title>Draft Genome Sequence of Deinococcus sonorensis Type Strain KR-87, a Biofilm Producing Representative of the Genus Deinococcus.</title>
        <authorList>
            <person name="Boren L.S."/>
            <person name="Grosso R.A."/>
            <person name="Hugenberg-Cox A.N."/>
            <person name="Hill J.T.E."/>
            <person name="Albert C.M."/>
            <person name="Tuohy J.M."/>
        </authorList>
    </citation>
    <scope>NUCLEOTIDE SEQUENCE</scope>
    <source>
        <strain evidence="5">KR-87</strain>
    </source>
</reference>
<evidence type="ECO:0000256" key="3">
    <source>
        <dbReference type="ARBA" id="ARBA00023163"/>
    </source>
</evidence>
<sequence length="127" mass="13668">MTQHPEGFCPVYRAIGVLQEKWVLHIVRALLDGNKGFNELARAVGGCNSATLTQRLEQLETLGVIRKSTDAEMAGKLARSIYSLTHSGQELQSVITAIDTWGRAHLGSDPKLEAPAECVEAPAVVAS</sequence>
<dbReference type="PANTHER" id="PTHR33204:SF37">
    <property type="entry name" value="HTH-TYPE TRANSCRIPTIONAL REGULATOR YODB"/>
    <property type="match status" value="1"/>
</dbReference>
<dbReference type="PANTHER" id="PTHR33204">
    <property type="entry name" value="TRANSCRIPTIONAL REGULATOR, MARR FAMILY"/>
    <property type="match status" value="1"/>
</dbReference>
<dbReference type="InterPro" id="IPR036390">
    <property type="entry name" value="WH_DNA-bd_sf"/>
</dbReference>
<dbReference type="InterPro" id="IPR036388">
    <property type="entry name" value="WH-like_DNA-bd_sf"/>
</dbReference>
<keyword evidence="3" id="KW-0804">Transcription</keyword>
<dbReference type="AlphaFoldDB" id="A0AAU7U8B8"/>
<keyword evidence="1" id="KW-0805">Transcription regulation</keyword>
<organism evidence="5">
    <name type="scientific">Deinococcus sonorensis KR-87</name>
    <dbReference type="NCBI Taxonomy" id="694439"/>
    <lineage>
        <taxon>Bacteria</taxon>
        <taxon>Thermotogati</taxon>
        <taxon>Deinococcota</taxon>
        <taxon>Deinococci</taxon>
        <taxon>Deinococcales</taxon>
        <taxon>Deinococcaceae</taxon>
        <taxon>Deinococcus</taxon>
    </lineage>
</organism>
<evidence type="ECO:0000259" key="4">
    <source>
        <dbReference type="PROSITE" id="PS51118"/>
    </source>
</evidence>
<evidence type="ECO:0000313" key="5">
    <source>
        <dbReference type="EMBL" id="XBV84604.1"/>
    </source>
</evidence>
<dbReference type="RefSeq" id="WP_350242641.1">
    <property type="nucleotide sequence ID" value="NZ_CP158299.1"/>
</dbReference>
<evidence type="ECO:0000256" key="2">
    <source>
        <dbReference type="ARBA" id="ARBA00023125"/>
    </source>
</evidence>
<gene>
    <name evidence="5" type="ORF">ABOD76_14275</name>
</gene>
<name>A0AAU7U8B8_9DEIO</name>